<reference evidence="2" key="1">
    <citation type="journal article" date="2019" name="Int. J. Syst. Evol. Microbiol.">
        <title>The Global Catalogue of Microorganisms (GCM) 10K type strain sequencing project: providing services to taxonomists for standard genome sequencing and annotation.</title>
        <authorList>
            <consortium name="The Broad Institute Genomics Platform"/>
            <consortium name="The Broad Institute Genome Sequencing Center for Infectious Disease"/>
            <person name="Wu L."/>
            <person name="Ma J."/>
        </authorList>
    </citation>
    <scope>NUCLEOTIDE SEQUENCE [LARGE SCALE GENOMIC DNA]</scope>
    <source>
        <strain evidence="2">KCTC 52168</strain>
    </source>
</reference>
<protein>
    <submittedName>
        <fullName evidence="1">Uncharacterized protein</fullName>
    </submittedName>
</protein>
<keyword evidence="2" id="KW-1185">Reference proteome</keyword>
<sequence>MTEARALPPCCCAEFGEEAVVDMSKASGDLARRFEAVAGMQILARADPKTRWWITLRRCRSCETPWLVGQDEVVHDFWALKRLGAPAAAAILNERWWPADFDSYGRFLLRAFDACIVARFGNSDELAYYAHRLEDLSPDMHRSDKARALGVDLAEYLRLLTLPPS</sequence>
<dbReference type="RefSeq" id="WP_377300600.1">
    <property type="nucleotide sequence ID" value="NZ_CP180191.1"/>
</dbReference>
<evidence type="ECO:0000313" key="2">
    <source>
        <dbReference type="Proteomes" id="UP001595556"/>
    </source>
</evidence>
<accession>A0ABV7H4S0</accession>
<dbReference type="EMBL" id="JBHRTI010000003">
    <property type="protein sequence ID" value="MFC3146322.1"/>
    <property type="molecule type" value="Genomic_DNA"/>
</dbReference>
<comment type="caution">
    <text evidence="1">The sequence shown here is derived from an EMBL/GenBank/DDBJ whole genome shotgun (WGS) entry which is preliminary data.</text>
</comment>
<gene>
    <name evidence="1" type="ORF">ACFOEN_01550</name>
</gene>
<name>A0ABV7H4S0_9BURK</name>
<proteinExistence type="predicted"/>
<organism evidence="1 2">
    <name type="scientific">Piscinibacterium candidicorallinum</name>
    <dbReference type="NCBI Taxonomy" id="1793872"/>
    <lineage>
        <taxon>Bacteria</taxon>
        <taxon>Pseudomonadati</taxon>
        <taxon>Pseudomonadota</taxon>
        <taxon>Betaproteobacteria</taxon>
        <taxon>Burkholderiales</taxon>
        <taxon>Piscinibacterium</taxon>
    </lineage>
</organism>
<evidence type="ECO:0000313" key="1">
    <source>
        <dbReference type="EMBL" id="MFC3146322.1"/>
    </source>
</evidence>
<dbReference type="Proteomes" id="UP001595556">
    <property type="component" value="Unassembled WGS sequence"/>
</dbReference>